<proteinExistence type="predicted"/>
<feature type="domain" description="N-acetyltransferase" evidence="1">
    <location>
        <begin position="28"/>
        <end position="176"/>
    </location>
</feature>
<dbReference type="InterPro" id="IPR016181">
    <property type="entry name" value="Acyl_CoA_acyltransferase"/>
</dbReference>
<comment type="caution">
    <text evidence="2">The sequence shown here is derived from an EMBL/GenBank/DDBJ whole genome shotgun (WGS) entry which is preliminary data.</text>
</comment>
<evidence type="ECO:0000313" key="3">
    <source>
        <dbReference type="Proteomes" id="UP000605676"/>
    </source>
</evidence>
<dbReference type="EMBL" id="JAENRR010000004">
    <property type="protein sequence ID" value="MBK3516232.1"/>
    <property type="molecule type" value="Genomic_DNA"/>
</dbReference>
<dbReference type="Gene3D" id="3.40.630.30">
    <property type="match status" value="1"/>
</dbReference>
<sequence>MKKRVNYNILELTSRNQFIPAKGYEKKIEILLLKKNANFNYEMPSSEQLNTDWWEHLSWNKDILRNFLAYPEVHFYLAMHEGEIIGSFDLIILPDRQVEIKNFGIVNDFIDFEIRAMLLSKVVDHCFQYEPKRIFFHASEFERMSAISNYLSQGFSISTHDKEIGADECIKEQTNLQSNFLLNLN</sequence>
<evidence type="ECO:0000259" key="1">
    <source>
        <dbReference type="PROSITE" id="PS51186"/>
    </source>
</evidence>
<dbReference type="Proteomes" id="UP000605676">
    <property type="component" value="Unassembled WGS sequence"/>
</dbReference>
<dbReference type="InterPro" id="IPR000182">
    <property type="entry name" value="GNAT_dom"/>
</dbReference>
<dbReference type="RefSeq" id="WP_200463464.1">
    <property type="nucleotide sequence ID" value="NZ_JAENRR010000004.1"/>
</dbReference>
<reference evidence="2 3" key="1">
    <citation type="submission" date="2021-01" db="EMBL/GenBank/DDBJ databases">
        <title>Carboxyliciviraga sp.nov., isolated from coastal sediments.</title>
        <authorList>
            <person name="Lu D."/>
            <person name="Zhang T."/>
        </authorList>
    </citation>
    <scope>NUCLEOTIDE SEQUENCE [LARGE SCALE GENOMIC DNA]</scope>
    <source>
        <strain evidence="2 3">N1Y132</strain>
    </source>
</reference>
<keyword evidence="3" id="KW-1185">Reference proteome</keyword>
<name>A0ABS1HF97_9BACT</name>
<evidence type="ECO:0000313" key="2">
    <source>
        <dbReference type="EMBL" id="MBK3516232.1"/>
    </source>
</evidence>
<dbReference type="SUPFAM" id="SSF55729">
    <property type="entry name" value="Acyl-CoA N-acyltransferases (Nat)"/>
    <property type="match status" value="1"/>
</dbReference>
<dbReference type="Pfam" id="PF00583">
    <property type="entry name" value="Acetyltransf_1"/>
    <property type="match status" value="1"/>
</dbReference>
<dbReference type="PROSITE" id="PS51186">
    <property type="entry name" value="GNAT"/>
    <property type="match status" value="1"/>
</dbReference>
<gene>
    <name evidence="2" type="ORF">JIV24_02695</name>
</gene>
<protein>
    <recommendedName>
        <fullName evidence="1">N-acetyltransferase domain-containing protein</fullName>
    </recommendedName>
</protein>
<accession>A0ABS1HF97</accession>
<organism evidence="2 3">
    <name type="scientific">Carboxylicivirga marina</name>
    <dbReference type="NCBI Taxonomy" id="2800988"/>
    <lineage>
        <taxon>Bacteria</taxon>
        <taxon>Pseudomonadati</taxon>
        <taxon>Bacteroidota</taxon>
        <taxon>Bacteroidia</taxon>
        <taxon>Marinilabiliales</taxon>
        <taxon>Marinilabiliaceae</taxon>
        <taxon>Carboxylicivirga</taxon>
    </lineage>
</organism>